<dbReference type="Proteomes" id="UP000297703">
    <property type="component" value="Unassembled WGS sequence"/>
</dbReference>
<sequence length="122" mass="13666">MEPYYIFSIWLFNHLGAALGDSVQSREPHLSGREGDAVTLTCSYDTSSTGYVYLYWYRQFPNQAPQYILRRGVKRARGQSNTANFAQQRFSSQATDSSTVLNIAALELADSAVYLCALRLAP</sequence>
<dbReference type="SUPFAM" id="SSF48726">
    <property type="entry name" value="Immunoglobulin"/>
    <property type="match status" value="1"/>
</dbReference>
<dbReference type="PANTHER" id="PTHR19367">
    <property type="entry name" value="T-CELL RECEPTOR ALPHA CHAIN V REGION"/>
    <property type="match status" value="1"/>
</dbReference>
<evidence type="ECO:0000313" key="9">
    <source>
        <dbReference type="Proteomes" id="UP000297703"/>
    </source>
</evidence>
<reference evidence="8 9" key="2">
    <citation type="submission" date="2019-04" db="EMBL/GenBank/DDBJ databases">
        <title>The genome sequence of big-headed turtle.</title>
        <authorList>
            <person name="Gong S."/>
        </authorList>
    </citation>
    <scope>NUCLEOTIDE SEQUENCE [LARGE SCALE GENOMIC DNA]</scope>
    <source>
        <strain evidence="8">DO16091913</strain>
        <tissue evidence="8">Muscle</tissue>
    </source>
</reference>
<keyword evidence="4" id="KW-0393">Immunoglobulin domain</keyword>
<gene>
    <name evidence="8" type="ORF">DR999_PMT20409</name>
</gene>
<dbReference type="InterPro" id="IPR007110">
    <property type="entry name" value="Ig-like_dom"/>
</dbReference>
<protein>
    <submittedName>
        <fullName evidence="8">Apelin receptor A-like</fullName>
    </submittedName>
</protein>
<name>A0A4D9DQN1_9SAUR</name>
<dbReference type="STRING" id="55544.A0A4D9DQN1"/>
<dbReference type="InterPro" id="IPR013783">
    <property type="entry name" value="Ig-like_fold"/>
</dbReference>
<evidence type="ECO:0000313" key="8">
    <source>
        <dbReference type="EMBL" id="TFJ97729.1"/>
    </source>
</evidence>
<dbReference type="InterPro" id="IPR013106">
    <property type="entry name" value="Ig_V-set"/>
</dbReference>
<feature type="domain" description="Ig-like" evidence="7">
    <location>
        <begin position="3"/>
        <end position="122"/>
    </location>
</feature>
<keyword evidence="3 8" id="KW-0675">Receptor</keyword>
<dbReference type="EMBL" id="QXTE01000465">
    <property type="protein sequence ID" value="TFJ97729.1"/>
    <property type="molecule type" value="Genomic_DNA"/>
</dbReference>
<comment type="caution">
    <text evidence="8">The sequence shown here is derived from an EMBL/GenBank/DDBJ whole genome shotgun (WGS) entry which is preliminary data.</text>
</comment>
<dbReference type="SMART" id="SM00406">
    <property type="entry name" value="IGv"/>
    <property type="match status" value="1"/>
</dbReference>
<dbReference type="Gene3D" id="2.60.40.10">
    <property type="entry name" value="Immunoglobulins"/>
    <property type="match status" value="1"/>
</dbReference>
<keyword evidence="5" id="KW-1279">T cell receptor</keyword>
<dbReference type="PANTHER" id="PTHR19367:SF18">
    <property type="entry name" value="T CELL RECEPTOR ALPHA VARIABLE 16"/>
    <property type="match status" value="1"/>
</dbReference>
<proteinExistence type="predicted"/>
<evidence type="ECO:0000256" key="1">
    <source>
        <dbReference type="ARBA" id="ARBA00022729"/>
    </source>
</evidence>
<organism evidence="8 9">
    <name type="scientific">Platysternon megacephalum</name>
    <name type="common">big-headed turtle</name>
    <dbReference type="NCBI Taxonomy" id="55544"/>
    <lineage>
        <taxon>Eukaryota</taxon>
        <taxon>Metazoa</taxon>
        <taxon>Chordata</taxon>
        <taxon>Craniata</taxon>
        <taxon>Vertebrata</taxon>
        <taxon>Euteleostomi</taxon>
        <taxon>Archelosauria</taxon>
        <taxon>Testudinata</taxon>
        <taxon>Testudines</taxon>
        <taxon>Cryptodira</taxon>
        <taxon>Durocryptodira</taxon>
        <taxon>Testudinoidea</taxon>
        <taxon>Platysternidae</taxon>
        <taxon>Platysternon</taxon>
    </lineage>
</organism>
<feature type="signal peptide" evidence="6">
    <location>
        <begin position="1"/>
        <end position="20"/>
    </location>
</feature>
<evidence type="ECO:0000256" key="3">
    <source>
        <dbReference type="ARBA" id="ARBA00023170"/>
    </source>
</evidence>
<feature type="chain" id="PRO_5020035234" evidence="6">
    <location>
        <begin position="21"/>
        <end position="122"/>
    </location>
</feature>
<dbReference type="AlphaFoldDB" id="A0A4D9DQN1"/>
<dbReference type="PROSITE" id="PS50835">
    <property type="entry name" value="IG_LIKE"/>
    <property type="match status" value="1"/>
</dbReference>
<keyword evidence="1 6" id="KW-0732">Signal</keyword>
<accession>A0A4D9DQN1</accession>
<evidence type="ECO:0000256" key="2">
    <source>
        <dbReference type="ARBA" id="ARBA00023130"/>
    </source>
</evidence>
<evidence type="ECO:0000256" key="6">
    <source>
        <dbReference type="SAM" id="SignalP"/>
    </source>
</evidence>
<dbReference type="OrthoDB" id="8947657at2759"/>
<dbReference type="FunFam" id="2.60.40.10:FF:002173">
    <property type="entry name" value="TRADV8 protein"/>
    <property type="match status" value="1"/>
</dbReference>
<dbReference type="Pfam" id="PF07686">
    <property type="entry name" value="V-set"/>
    <property type="match status" value="1"/>
</dbReference>
<dbReference type="GO" id="GO:0002250">
    <property type="term" value="P:adaptive immune response"/>
    <property type="evidence" value="ECO:0007669"/>
    <property type="project" value="UniProtKB-KW"/>
</dbReference>
<dbReference type="InterPro" id="IPR036179">
    <property type="entry name" value="Ig-like_dom_sf"/>
</dbReference>
<evidence type="ECO:0000259" key="7">
    <source>
        <dbReference type="PROSITE" id="PS50835"/>
    </source>
</evidence>
<keyword evidence="5" id="KW-0391">Immunity</keyword>
<evidence type="ECO:0000256" key="5">
    <source>
        <dbReference type="ARBA" id="ARBA00043266"/>
    </source>
</evidence>
<dbReference type="GO" id="GO:0042101">
    <property type="term" value="C:T cell receptor complex"/>
    <property type="evidence" value="ECO:0007669"/>
    <property type="project" value="UniProtKB-KW"/>
</dbReference>
<dbReference type="InterPro" id="IPR051287">
    <property type="entry name" value="TCR_variable_region"/>
</dbReference>
<evidence type="ECO:0000256" key="4">
    <source>
        <dbReference type="ARBA" id="ARBA00023319"/>
    </source>
</evidence>
<reference evidence="8 9" key="1">
    <citation type="submission" date="2019-04" db="EMBL/GenBank/DDBJ databases">
        <title>Draft genome of the big-headed turtle Platysternon megacephalum.</title>
        <authorList>
            <person name="Gong S."/>
        </authorList>
    </citation>
    <scope>NUCLEOTIDE SEQUENCE [LARGE SCALE GENOMIC DNA]</scope>
    <source>
        <strain evidence="8">DO16091913</strain>
        <tissue evidence="8">Muscle</tissue>
    </source>
</reference>
<keyword evidence="9" id="KW-1185">Reference proteome</keyword>
<keyword evidence="2" id="KW-1064">Adaptive immunity</keyword>